<keyword evidence="8" id="KW-1185">Reference proteome</keyword>
<feature type="transmembrane region" description="Helical" evidence="5">
    <location>
        <begin position="460"/>
        <end position="478"/>
    </location>
</feature>
<dbReference type="EMBL" id="JAAMPI010000191">
    <property type="protein sequence ID" value="KAF4634348.1"/>
    <property type="molecule type" value="Genomic_DNA"/>
</dbReference>
<evidence type="ECO:0000313" key="7">
    <source>
        <dbReference type="EMBL" id="KAF4634348.1"/>
    </source>
</evidence>
<evidence type="ECO:0000313" key="8">
    <source>
        <dbReference type="Proteomes" id="UP000566819"/>
    </source>
</evidence>
<comment type="subcellular location">
    <subcellularLocation>
        <location evidence="1">Membrane</location>
        <topology evidence="1">Multi-pass membrane protein</topology>
    </subcellularLocation>
</comment>
<evidence type="ECO:0000256" key="2">
    <source>
        <dbReference type="ARBA" id="ARBA00022692"/>
    </source>
</evidence>
<gene>
    <name evidence="7" type="ORF">G7Y89_g3760</name>
</gene>
<feature type="transmembrane region" description="Helical" evidence="5">
    <location>
        <begin position="366"/>
        <end position="384"/>
    </location>
</feature>
<keyword evidence="2 5" id="KW-0812">Transmembrane</keyword>
<evidence type="ECO:0000256" key="5">
    <source>
        <dbReference type="SAM" id="Phobius"/>
    </source>
</evidence>
<dbReference type="GO" id="GO:0016020">
    <property type="term" value="C:membrane"/>
    <property type="evidence" value="ECO:0007669"/>
    <property type="project" value="UniProtKB-SubCell"/>
</dbReference>
<dbReference type="SUPFAM" id="SSF103473">
    <property type="entry name" value="MFS general substrate transporter"/>
    <property type="match status" value="1"/>
</dbReference>
<dbReference type="Proteomes" id="UP000566819">
    <property type="component" value="Unassembled WGS sequence"/>
</dbReference>
<dbReference type="Gene3D" id="1.20.1250.20">
    <property type="entry name" value="MFS general substrate transporter like domains"/>
    <property type="match status" value="1"/>
</dbReference>
<evidence type="ECO:0000256" key="3">
    <source>
        <dbReference type="ARBA" id="ARBA00022989"/>
    </source>
</evidence>
<feature type="transmembrane region" description="Helical" evidence="5">
    <location>
        <begin position="182"/>
        <end position="203"/>
    </location>
</feature>
<dbReference type="PANTHER" id="PTHR23502:SF163">
    <property type="entry name" value="MAJOR FACILITATOR SUPERFAMILY (MFS) PROFILE DOMAIN-CONTAINING PROTEIN"/>
    <property type="match status" value="1"/>
</dbReference>
<accession>A0A8H4W4W7</accession>
<dbReference type="InterPro" id="IPR011701">
    <property type="entry name" value="MFS"/>
</dbReference>
<feature type="transmembrane region" description="Helical" evidence="5">
    <location>
        <begin position="278"/>
        <end position="302"/>
    </location>
</feature>
<keyword evidence="4 5" id="KW-0472">Membrane</keyword>
<comment type="caution">
    <text evidence="7">The sequence shown here is derived from an EMBL/GenBank/DDBJ whole genome shotgun (WGS) entry which is preliminary data.</text>
</comment>
<feature type="transmembrane region" description="Helical" evidence="5">
    <location>
        <begin position="322"/>
        <end position="345"/>
    </location>
</feature>
<sequence length="492" mass="54227">MEKPKETLLAEETLALSCPSQNVSDQPEDPDLVIYNGVHDPENPRNWSFAYKWSVMALLCGMSLTNNLTVLICAPAIPQILNEFHSESQLYSTLIVSIWNFGAIIGCLVMGPLSEIYGRQPVYNIANLIFLVLLVAQTQSKNMAMVIVFRCLNGLSIASSSLNPSIVGDLFITEERGRAQSILSLMPLLGPIIGPILGGYIAQSKGWRWTFGLASIVLAAFGLAFFAIYRESYEVIILRRKTQRLRKEMNNPSLHSPYDHSVSPARFLLDAFLRPLKLFLVPIFVLLSVSSCILNGYIFIIATSITEIFQATYNFSEGAAGLSFLGVALGMALGALLCSVALDWYTKRMKALHNGEIKPEWRLPPMALGFVIAPLGLFIYGWAAQAHIQYVVPIIGTALCGFAAYTVTIPVTTYLVDIFGIYRASAMSAMMMSRNTMSTVLPLAGPPLYSALGLGWGNSVLAFIALALAPLPFFLLKYGEWIRKRSKLEEWL</sequence>
<protein>
    <recommendedName>
        <fullName evidence="6">Major facilitator superfamily (MFS) profile domain-containing protein</fullName>
    </recommendedName>
</protein>
<dbReference type="PROSITE" id="PS50850">
    <property type="entry name" value="MFS"/>
    <property type="match status" value="1"/>
</dbReference>
<dbReference type="PANTHER" id="PTHR23502">
    <property type="entry name" value="MAJOR FACILITATOR SUPERFAMILY"/>
    <property type="match status" value="1"/>
</dbReference>
<feature type="transmembrane region" description="Helical" evidence="5">
    <location>
        <begin position="121"/>
        <end position="137"/>
    </location>
</feature>
<dbReference type="InterPro" id="IPR020846">
    <property type="entry name" value="MFS_dom"/>
</dbReference>
<reference evidence="7 8" key="1">
    <citation type="submission" date="2020-03" db="EMBL/GenBank/DDBJ databases">
        <title>Draft Genome Sequence of Cudoniella acicularis.</title>
        <authorList>
            <person name="Buettner E."/>
            <person name="Kellner H."/>
        </authorList>
    </citation>
    <scope>NUCLEOTIDE SEQUENCE [LARGE SCALE GENOMIC DNA]</scope>
    <source>
        <strain evidence="7 8">DSM 108380</strain>
    </source>
</reference>
<keyword evidence="3 5" id="KW-1133">Transmembrane helix</keyword>
<feature type="transmembrane region" description="Helical" evidence="5">
    <location>
        <begin position="437"/>
        <end position="454"/>
    </location>
</feature>
<proteinExistence type="predicted"/>
<evidence type="ECO:0000256" key="4">
    <source>
        <dbReference type="ARBA" id="ARBA00023136"/>
    </source>
</evidence>
<evidence type="ECO:0000259" key="6">
    <source>
        <dbReference type="PROSITE" id="PS50850"/>
    </source>
</evidence>
<name>A0A8H4W4W7_9HELO</name>
<feature type="transmembrane region" description="Helical" evidence="5">
    <location>
        <begin position="209"/>
        <end position="229"/>
    </location>
</feature>
<dbReference type="GO" id="GO:0022857">
    <property type="term" value="F:transmembrane transporter activity"/>
    <property type="evidence" value="ECO:0007669"/>
    <property type="project" value="InterPro"/>
</dbReference>
<feature type="transmembrane region" description="Helical" evidence="5">
    <location>
        <begin position="89"/>
        <end position="109"/>
    </location>
</feature>
<dbReference type="OrthoDB" id="5296287at2759"/>
<dbReference type="CDD" id="cd17323">
    <property type="entry name" value="MFS_Tpo1_MDR_like"/>
    <property type="match status" value="1"/>
</dbReference>
<evidence type="ECO:0000256" key="1">
    <source>
        <dbReference type="ARBA" id="ARBA00004141"/>
    </source>
</evidence>
<dbReference type="InterPro" id="IPR036259">
    <property type="entry name" value="MFS_trans_sf"/>
</dbReference>
<dbReference type="Pfam" id="PF07690">
    <property type="entry name" value="MFS_1"/>
    <property type="match status" value="1"/>
</dbReference>
<feature type="transmembrane region" description="Helical" evidence="5">
    <location>
        <begin position="390"/>
        <end position="416"/>
    </location>
</feature>
<feature type="domain" description="Major facilitator superfamily (MFS) profile" evidence="6">
    <location>
        <begin position="54"/>
        <end position="485"/>
    </location>
</feature>
<dbReference type="AlphaFoldDB" id="A0A8H4W4W7"/>
<organism evidence="7 8">
    <name type="scientific">Cudoniella acicularis</name>
    <dbReference type="NCBI Taxonomy" id="354080"/>
    <lineage>
        <taxon>Eukaryota</taxon>
        <taxon>Fungi</taxon>
        <taxon>Dikarya</taxon>
        <taxon>Ascomycota</taxon>
        <taxon>Pezizomycotina</taxon>
        <taxon>Leotiomycetes</taxon>
        <taxon>Helotiales</taxon>
        <taxon>Tricladiaceae</taxon>
        <taxon>Cudoniella</taxon>
    </lineage>
</organism>
<feature type="transmembrane region" description="Helical" evidence="5">
    <location>
        <begin position="55"/>
        <end position="77"/>
    </location>
</feature>